<organism evidence="5 6">
    <name type="scientific">Candidatus Ignatzschineria merdigallinarum</name>
    <dbReference type="NCBI Taxonomy" id="2838621"/>
    <lineage>
        <taxon>Bacteria</taxon>
        <taxon>Pseudomonadati</taxon>
        <taxon>Pseudomonadota</taxon>
        <taxon>Gammaproteobacteria</taxon>
        <taxon>Cardiobacteriales</taxon>
        <taxon>Ignatzschineriaceae</taxon>
        <taxon>Ignatzschineria</taxon>
    </lineage>
</organism>
<name>A0A9D1Q4W1_9GAMM</name>
<gene>
    <name evidence="5" type="ORF">H9889_02525</name>
</gene>
<dbReference type="InterPro" id="IPR050492">
    <property type="entry name" value="Bact_metal-bind_prot9"/>
</dbReference>
<proteinExistence type="predicted"/>
<dbReference type="SUPFAM" id="SSF53807">
    <property type="entry name" value="Helical backbone' metal receptor"/>
    <property type="match status" value="1"/>
</dbReference>
<dbReference type="Gene3D" id="3.40.50.1980">
    <property type="entry name" value="Nitrogenase molybdenum iron protein domain"/>
    <property type="match status" value="2"/>
</dbReference>
<keyword evidence="2" id="KW-0813">Transport</keyword>
<dbReference type="PANTHER" id="PTHR42953:SF1">
    <property type="entry name" value="METAL-BINDING PROTEIN HI_0362-RELATED"/>
    <property type="match status" value="1"/>
</dbReference>
<comment type="caution">
    <text evidence="5">The sequence shown here is derived from an EMBL/GenBank/DDBJ whole genome shotgun (WGS) entry which is preliminary data.</text>
</comment>
<dbReference type="GO" id="GO:0030313">
    <property type="term" value="C:cell envelope"/>
    <property type="evidence" value="ECO:0007669"/>
    <property type="project" value="UniProtKB-SubCell"/>
</dbReference>
<feature type="non-terminal residue" evidence="5">
    <location>
        <position position="1"/>
    </location>
</feature>
<evidence type="ECO:0000313" key="5">
    <source>
        <dbReference type="EMBL" id="HIW06189.1"/>
    </source>
</evidence>
<evidence type="ECO:0000256" key="2">
    <source>
        <dbReference type="ARBA" id="ARBA00022448"/>
    </source>
</evidence>
<evidence type="ECO:0000313" key="6">
    <source>
        <dbReference type="Proteomes" id="UP000823934"/>
    </source>
</evidence>
<dbReference type="InterPro" id="IPR006129">
    <property type="entry name" value="AdhesinB"/>
</dbReference>
<dbReference type="InterPro" id="IPR006127">
    <property type="entry name" value="ZnuA-like"/>
</dbReference>
<dbReference type="Proteomes" id="UP000823934">
    <property type="component" value="Unassembled WGS sequence"/>
</dbReference>
<sequence>HDHDHDHGEFDPHIWQNPENVIIMTKNIEEGFTLASPEDAAYFSNNFNQYKQELEAVNQYAKAKLNLNTEPHLMVLHHSFGYLAAHYDLHFVAVSNINPLAEPSAKKMAELYQLVKEENIRAIFSENIAPSRFITTLAKDLKLDNGGILYSDALTKTAPANTYLGMFKYNIDQIAKVLENASKE</sequence>
<dbReference type="EMBL" id="DXHP01000057">
    <property type="protein sequence ID" value="HIW06189.1"/>
    <property type="molecule type" value="Genomic_DNA"/>
</dbReference>
<dbReference type="GO" id="GO:0007155">
    <property type="term" value="P:cell adhesion"/>
    <property type="evidence" value="ECO:0007669"/>
    <property type="project" value="InterPro"/>
</dbReference>
<dbReference type="Pfam" id="PF01297">
    <property type="entry name" value="ZnuA"/>
    <property type="match status" value="1"/>
</dbReference>
<evidence type="ECO:0000256" key="3">
    <source>
        <dbReference type="ARBA" id="ARBA00022723"/>
    </source>
</evidence>
<keyword evidence="3" id="KW-0479">Metal-binding</keyword>
<comment type="subcellular location">
    <subcellularLocation>
        <location evidence="1">Cell envelope</location>
    </subcellularLocation>
</comment>
<dbReference type="PANTHER" id="PTHR42953">
    <property type="entry name" value="HIGH-AFFINITY ZINC UPTAKE SYSTEM PROTEIN ZNUA-RELATED"/>
    <property type="match status" value="1"/>
</dbReference>
<evidence type="ECO:0000256" key="4">
    <source>
        <dbReference type="ARBA" id="ARBA00022729"/>
    </source>
</evidence>
<dbReference type="AlphaFoldDB" id="A0A9D1Q4W1"/>
<reference evidence="5" key="1">
    <citation type="journal article" date="2021" name="PeerJ">
        <title>Extensive microbial diversity within the chicken gut microbiome revealed by metagenomics and culture.</title>
        <authorList>
            <person name="Gilroy R."/>
            <person name="Ravi A."/>
            <person name="Getino M."/>
            <person name="Pursley I."/>
            <person name="Horton D.L."/>
            <person name="Alikhan N.F."/>
            <person name="Baker D."/>
            <person name="Gharbi K."/>
            <person name="Hall N."/>
            <person name="Watson M."/>
            <person name="Adriaenssens E.M."/>
            <person name="Foster-Nyarko E."/>
            <person name="Jarju S."/>
            <person name="Secka A."/>
            <person name="Antonio M."/>
            <person name="Oren A."/>
            <person name="Chaudhuri R.R."/>
            <person name="La Ragione R."/>
            <person name="Hildebrand F."/>
            <person name="Pallen M.J."/>
        </authorList>
    </citation>
    <scope>NUCLEOTIDE SEQUENCE</scope>
    <source>
        <strain evidence="5">CHK160-9182</strain>
    </source>
</reference>
<dbReference type="PRINTS" id="PR00691">
    <property type="entry name" value="ADHESINB"/>
</dbReference>
<evidence type="ECO:0000256" key="1">
    <source>
        <dbReference type="ARBA" id="ARBA00004196"/>
    </source>
</evidence>
<keyword evidence="4" id="KW-0732">Signal</keyword>
<protein>
    <submittedName>
        <fullName evidence="5">Metal ABC transporter substrate-binding protein</fullName>
    </submittedName>
</protein>
<dbReference type="GO" id="GO:0030001">
    <property type="term" value="P:metal ion transport"/>
    <property type="evidence" value="ECO:0007669"/>
    <property type="project" value="InterPro"/>
</dbReference>
<accession>A0A9D1Q4W1</accession>
<reference evidence="5" key="2">
    <citation type="submission" date="2021-04" db="EMBL/GenBank/DDBJ databases">
        <authorList>
            <person name="Gilroy R."/>
        </authorList>
    </citation>
    <scope>NUCLEOTIDE SEQUENCE</scope>
    <source>
        <strain evidence="5">CHK160-9182</strain>
    </source>
</reference>
<dbReference type="GO" id="GO:0046872">
    <property type="term" value="F:metal ion binding"/>
    <property type="evidence" value="ECO:0007669"/>
    <property type="project" value="UniProtKB-KW"/>
</dbReference>